<dbReference type="Gene3D" id="2.60.40.10">
    <property type="entry name" value="Immunoglobulins"/>
    <property type="match status" value="3"/>
</dbReference>
<dbReference type="SUPFAM" id="SSF48726">
    <property type="entry name" value="Immunoglobulin"/>
    <property type="match status" value="3"/>
</dbReference>
<dbReference type="InterPro" id="IPR003598">
    <property type="entry name" value="Ig_sub2"/>
</dbReference>
<accession>A0A8B9RCJ8</accession>
<dbReference type="InterPro" id="IPR003599">
    <property type="entry name" value="Ig_sub"/>
</dbReference>
<protein>
    <recommendedName>
        <fullName evidence="3">Ig-like domain-containing protein</fullName>
    </recommendedName>
</protein>
<dbReference type="InterPro" id="IPR007110">
    <property type="entry name" value="Ig-like_dom"/>
</dbReference>
<evidence type="ECO:0000313" key="4">
    <source>
        <dbReference type="Ensembl" id="ENSAMXP00005033001.1"/>
    </source>
</evidence>
<dbReference type="PANTHER" id="PTHR45842:SF12">
    <property type="entry name" value="KEKKON 5, ISOFORM A"/>
    <property type="match status" value="1"/>
</dbReference>
<feature type="domain" description="Ig-like" evidence="3">
    <location>
        <begin position="55"/>
        <end position="136"/>
    </location>
</feature>
<feature type="domain" description="Ig-like" evidence="3">
    <location>
        <begin position="229"/>
        <end position="320"/>
    </location>
</feature>
<reference evidence="4" key="1">
    <citation type="submission" date="2025-08" db="UniProtKB">
        <authorList>
            <consortium name="Ensembl"/>
        </authorList>
    </citation>
    <scope>IDENTIFICATION</scope>
</reference>
<evidence type="ECO:0000259" key="3">
    <source>
        <dbReference type="PROSITE" id="PS50835"/>
    </source>
</evidence>
<dbReference type="InterPro" id="IPR013098">
    <property type="entry name" value="Ig_I-set"/>
</dbReference>
<dbReference type="InterPro" id="IPR036179">
    <property type="entry name" value="Ig-like_dom_sf"/>
</dbReference>
<dbReference type="Pfam" id="PF07679">
    <property type="entry name" value="I-set"/>
    <property type="match status" value="1"/>
</dbReference>
<evidence type="ECO:0000256" key="1">
    <source>
        <dbReference type="ARBA" id="ARBA00022729"/>
    </source>
</evidence>
<dbReference type="SMART" id="SM00409">
    <property type="entry name" value="IG"/>
    <property type="match status" value="3"/>
</dbReference>
<keyword evidence="1" id="KW-0732">Signal</keyword>
<evidence type="ECO:0000256" key="2">
    <source>
        <dbReference type="ARBA" id="ARBA00023180"/>
    </source>
</evidence>
<keyword evidence="2" id="KW-0325">Glycoprotein</keyword>
<feature type="domain" description="Ig-like" evidence="3">
    <location>
        <begin position="149"/>
        <end position="219"/>
    </location>
</feature>
<dbReference type="Proteomes" id="UP000694621">
    <property type="component" value="Unplaced"/>
</dbReference>
<dbReference type="PANTHER" id="PTHR45842">
    <property type="entry name" value="SYNAPTIC ADHESION-LIKE MOLECULE SALM"/>
    <property type="match status" value="1"/>
</dbReference>
<dbReference type="Ensembl" id="ENSAMXT00005036061.1">
    <property type="protein sequence ID" value="ENSAMXP00005033001.1"/>
    <property type="gene ID" value="ENSAMXG00005016023.1"/>
</dbReference>
<dbReference type="InterPro" id="IPR050467">
    <property type="entry name" value="LRFN"/>
</dbReference>
<dbReference type="SMART" id="SM00408">
    <property type="entry name" value="IGc2"/>
    <property type="match status" value="3"/>
</dbReference>
<name>A0A8B9RCJ8_ASTMX</name>
<dbReference type="PROSITE" id="PS50835">
    <property type="entry name" value="IG_LIKE"/>
    <property type="match status" value="3"/>
</dbReference>
<evidence type="ECO:0000313" key="5">
    <source>
        <dbReference type="Proteomes" id="UP000694621"/>
    </source>
</evidence>
<dbReference type="Pfam" id="PF13927">
    <property type="entry name" value="Ig_3"/>
    <property type="match status" value="1"/>
</dbReference>
<proteinExistence type="predicted"/>
<dbReference type="InterPro" id="IPR013783">
    <property type="entry name" value="Ig-like_fold"/>
</dbReference>
<organism evidence="4 5">
    <name type="scientific">Astyanax mexicanus</name>
    <name type="common">Blind cave fish</name>
    <name type="synonym">Astyanax fasciatus mexicanus</name>
    <dbReference type="NCBI Taxonomy" id="7994"/>
    <lineage>
        <taxon>Eukaryota</taxon>
        <taxon>Metazoa</taxon>
        <taxon>Chordata</taxon>
        <taxon>Craniata</taxon>
        <taxon>Vertebrata</taxon>
        <taxon>Euteleostomi</taxon>
        <taxon>Actinopterygii</taxon>
        <taxon>Neopterygii</taxon>
        <taxon>Teleostei</taxon>
        <taxon>Ostariophysi</taxon>
        <taxon>Characiformes</taxon>
        <taxon>Characoidei</taxon>
        <taxon>Acestrorhamphidae</taxon>
        <taxon>Acestrorhamphinae</taxon>
        <taxon>Astyanax</taxon>
    </lineage>
</organism>
<dbReference type="CDD" id="cd00096">
    <property type="entry name" value="Ig"/>
    <property type="match status" value="1"/>
</dbReference>
<sequence>MAEPAWLLQPRVTLQLNRRKTTTKKLVLNFSTFISKHLNGRGEQEDSVSSWALIPRGAPGRIQAVLEHSEIALDCNVLSSGHQSVEWMLPDLTTLENTDSQRIVSEHNRLIIKNVSLSDSGLYHCFVRTETDVDIVSYRLIVRERLLSPSDLNGKKISVENGESLSLPCSVTSSQPIETRWYLPKQEILKASAARGRIYVSKGDYKCIASNAAGADTLTYQLHVGALPPTIKEEASESIAINTGRSIYVHCTTKGEPVPLLKWVLPDGSQLKPTQFIGRRLFIFPNGTLFIKSLAPTDAGKYECSATNMVGFAKRVVDLNIKQESPDPWRGPSQQHSVSAMYVLALLLFKGEYLRGTKRLLTSPWLIGTLGFPQCSSVASGYSANAKASALVEIWKSKLTENKRKHFTHPNKLFLREKFV</sequence>
<dbReference type="AlphaFoldDB" id="A0A8B9RCJ8"/>